<dbReference type="KEGG" id="bcen:DM39_1497"/>
<organism evidence="1 2">
    <name type="scientific">Burkholderia cenocepacia</name>
    <dbReference type="NCBI Taxonomy" id="95486"/>
    <lineage>
        <taxon>Bacteria</taxon>
        <taxon>Pseudomonadati</taxon>
        <taxon>Pseudomonadota</taxon>
        <taxon>Betaproteobacteria</taxon>
        <taxon>Burkholderiales</taxon>
        <taxon>Burkholderiaceae</taxon>
        <taxon>Burkholderia</taxon>
        <taxon>Burkholderia cepacia complex</taxon>
    </lineage>
</organism>
<proteinExistence type="predicted"/>
<evidence type="ECO:0000313" key="1">
    <source>
        <dbReference type="EMBL" id="AIO31468.1"/>
    </source>
</evidence>
<evidence type="ECO:0000313" key="2">
    <source>
        <dbReference type="Proteomes" id="UP000029413"/>
    </source>
</evidence>
<reference evidence="1 2" key="1">
    <citation type="submission" date="2014-05" db="EMBL/GenBank/DDBJ databases">
        <authorList>
            <person name="Bishop-Lilly K.A."/>
            <person name="Broomall S.M."/>
            <person name="Chain P.S."/>
            <person name="Chertkov O."/>
            <person name="Coyne S.R."/>
            <person name="Daligault H.E."/>
            <person name="Davenport K.W."/>
            <person name="Erkkila T."/>
            <person name="Frey K.G."/>
            <person name="Gibbons H.S."/>
            <person name="Gu W."/>
            <person name="Jaissle J."/>
            <person name="Johnson S.L."/>
            <person name="Koroleva G.I."/>
            <person name="Ladner J.T."/>
            <person name="Lo C.-C."/>
            <person name="Minogue T.D."/>
            <person name="Munk C."/>
            <person name="Palacios G.F."/>
            <person name="Redden C.L."/>
            <person name="Rosenzweig C.N."/>
            <person name="Scholz M.B."/>
            <person name="Teshima H."/>
            <person name="Xu Y."/>
        </authorList>
    </citation>
    <scope>NUCLEOTIDE SEQUENCE [LARGE SCALE GENOMIC DNA]</scope>
    <source>
        <strain evidence="1 2">DDS 22E-1</strain>
    </source>
</reference>
<keyword evidence="2" id="KW-1185">Reference proteome</keyword>
<accession>A0AAN0RPU3</accession>
<protein>
    <submittedName>
        <fullName evidence="1">Uncharacterized protein</fullName>
    </submittedName>
</protein>
<name>A0AAN0RPU3_9BURK</name>
<dbReference type="AlphaFoldDB" id="A0AAN0RPU3"/>
<dbReference type="Proteomes" id="UP000029413">
    <property type="component" value="Chromosome 1"/>
</dbReference>
<gene>
    <name evidence="1" type="ORF">DM39_1497</name>
</gene>
<sequence length="116" mass="12680">MISREAIIKAIESHEAARCRFILEYPGPNGCASARLAPEDIADAILSMINLPARVSGLTAEEYAEWVELNGRVRCAGRTARKTPCKNTVTGPQLANPLEWKRAKDSQPYCSIHGGQ</sequence>
<dbReference type="EMBL" id="CP007783">
    <property type="protein sequence ID" value="AIO31468.1"/>
    <property type="molecule type" value="Genomic_DNA"/>
</dbReference>